<proteinExistence type="predicted"/>
<keyword evidence="2 3" id="KW-0808">Transferase</keyword>
<dbReference type="PANTHER" id="PTHR12049:SF7">
    <property type="entry name" value="PROTEIN ARGININE METHYLTRANSFERASE NDUFAF7, MITOCHONDRIAL"/>
    <property type="match status" value="1"/>
</dbReference>
<dbReference type="InterPro" id="IPR038375">
    <property type="entry name" value="NDUFAF7_sf"/>
</dbReference>
<reference evidence="3 4" key="1">
    <citation type="submission" date="2022-11" db="EMBL/GenBank/DDBJ databases">
        <title>Study of microbial diversity in lake waters.</title>
        <authorList>
            <person name="Zhang J."/>
        </authorList>
    </citation>
    <scope>NUCLEOTIDE SEQUENCE [LARGE SCALE GENOMIC DNA]</scope>
    <source>
        <strain evidence="3 4">DT12</strain>
    </source>
</reference>
<dbReference type="EC" id="2.1.1.-" evidence="3"/>
<dbReference type="InterPro" id="IPR029063">
    <property type="entry name" value="SAM-dependent_MTases_sf"/>
</dbReference>
<organism evidence="3 4">
    <name type="scientific">Tumebacillus lacus</name>
    <dbReference type="NCBI Taxonomy" id="2995335"/>
    <lineage>
        <taxon>Bacteria</taxon>
        <taxon>Bacillati</taxon>
        <taxon>Bacillota</taxon>
        <taxon>Bacilli</taxon>
        <taxon>Bacillales</taxon>
        <taxon>Alicyclobacillaceae</taxon>
        <taxon>Tumebacillus</taxon>
    </lineage>
</organism>
<evidence type="ECO:0000256" key="1">
    <source>
        <dbReference type="ARBA" id="ARBA00022603"/>
    </source>
</evidence>
<keyword evidence="1 3" id="KW-0489">Methyltransferase</keyword>
<evidence type="ECO:0000313" key="3">
    <source>
        <dbReference type="EMBL" id="MCX7571469.1"/>
    </source>
</evidence>
<dbReference type="PANTHER" id="PTHR12049">
    <property type="entry name" value="PROTEIN ARGININE METHYLTRANSFERASE NDUFAF7, MITOCHONDRIAL"/>
    <property type="match status" value="1"/>
</dbReference>
<evidence type="ECO:0000313" key="4">
    <source>
        <dbReference type="Proteomes" id="UP001208017"/>
    </source>
</evidence>
<sequence length="415" mass="46169">MAMANQLTEWIRGQVLEQGPVPFVRFMEWALYHPEWGYYTRDSRKFGKEGDFYTSPGIHPVFAEMIADGIADKWRALGEPAAFTLIEFGAGEGKLARDVLGRLKGEHPALFAAVQYKIVEVSPVLRERQQATLAAYLQGGQASEVRTANESLTTDEQAADRGGQALDVQTANESLAGDQQVGHACKVVWVSEAELAAGAPYVGVVVTNELVDAYPVHRVRKADGVLQEVYVQWDASAERFVEVTGALTDPRIEAYLERYGKPLLNGQTAEVGLPGLNWYERALGLLRRGSVLTVDYGFEAEMLYHPSRMKGTLRGFYRHTLTDDPYRHIGEQDLTTDINFTALIRRGEELGWQTSFFGSQAKYLLDSGILNRLRDAMGADPFTDPDMKRNRAIRQLVTPGGIGDHFKVLVQDNLV</sequence>
<name>A0ABT3X3K2_9BACL</name>
<accession>A0ABT3X3K2</accession>
<dbReference type="InterPro" id="IPR003788">
    <property type="entry name" value="NDUFAF7"/>
</dbReference>
<dbReference type="Proteomes" id="UP001208017">
    <property type="component" value="Unassembled WGS sequence"/>
</dbReference>
<dbReference type="Gene3D" id="3.40.50.12710">
    <property type="match status" value="1"/>
</dbReference>
<keyword evidence="4" id="KW-1185">Reference proteome</keyword>
<dbReference type="SUPFAM" id="SSF53335">
    <property type="entry name" value="S-adenosyl-L-methionine-dependent methyltransferases"/>
    <property type="match status" value="1"/>
</dbReference>
<dbReference type="GO" id="GO:0008168">
    <property type="term" value="F:methyltransferase activity"/>
    <property type="evidence" value="ECO:0007669"/>
    <property type="project" value="UniProtKB-KW"/>
</dbReference>
<protein>
    <submittedName>
        <fullName evidence="3">SAM-dependent methyltransferase</fullName>
        <ecNumber evidence="3">2.1.1.-</ecNumber>
    </submittedName>
</protein>
<evidence type="ECO:0000256" key="2">
    <source>
        <dbReference type="ARBA" id="ARBA00022679"/>
    </source>
</evidence>
<dbReference type="RefSeq" id="WP_267152719.1">
    <property type="nucleotide sequence ID" value="NZ_JAPMLT010000011.1"/>
</dbReference>
<dbReference type="EMBL" id="JAPMLT010000011">
    <property type="protein sequence ID" value="MCX7571469.1"/>
    <property type="molecule type" value="Genomic_DNA"/>
</dbReference>
<gene>
    <name evidence="3" type="ORF">OS242_16090</name>
</gene>
<dbReference type="Pfam" id="PF02636">
    <property type="entry name" value="Methyltransf_28"/>
    <property type="match status" value="1"/>
</dbReference>
<dbReference type="GO" id="GO:0032259">
    <property type="term" value="P:methylation"/>
    <property type="evidence" value="ECO:0007669"/>
    <property type="project" value="UniProtKB-KW"/>
</dbReference>
<comment type="caution">
    <text evidence="3">The sequence shown here is derived from an EMBL/GenBank/DDBJ whole genome shotgun (WGS) entry which is preliminary data.</text>
</comment>